<gene>
    <name evidence="1" type="ORF">E2C01_020859</name>
</gene>
<accession>A0A5B7E1B1</accession>
<dbReference type="Proteomes" id="UP000324222">
    <property type="component" value="Unassembled WGS sequence"/>
</dbReference>
<reference evidence="1 2" key="1">
    <citation type="submission" date="2019-05" db="EMBL/GenBank/DDBJ databases">
        <title>Another draft genome of Portunus trituberculatus and its Hox gene families provides insights of decapod evolution.</title>
        <authorList>
            <person name="Jeong J.-H."/>
            <person name="Song I."/>
            <person name="Kim S."/>
            <person name="Choi T."/>
            <person name="Kim D."/>
            <person name="Ryu S."/>
            <person name="Kim W."/>
        </authorList>
    </citation>
    <scope>NUCLEOTIDE SEQUENCE [LARGE SCALE GENOMIC DNA]</scope>
    <source>
        <tissue evidence="1">Muscle</tissue>
    </source>
</reference>
<organism evidence="1 2">
    <name type="scientific">Portunus trituberculatus</name>
    <name type="common">Swimming crab</name>
    <name type="synonym">Neptunus trituberculatus</name>
    <dbReference type="NCBI Taxonomy" id="210409"/>
    <lineage>
        <taxon>Eukaryota</taxon>
        <taxon>Metazoa</taxon>
        <taxon>Ecdysozoa</taxon>
        <taxon>Arthropoda</taxon>
        <taxon>Crustacea</taxon>
        <taxon>Multicrustacea</taxon>
        <taxon>Malacostraca</taxon>
        <taxon>Eumalacostraca</taxon>
        <taxon>Eucarida</taxon>
        <taxon>Decapoda</taxon>
        <taxon>Pleocyemata</taxon>
        <taxon>Brachyura</taxon>
        <taxon>Eubrachyura</taxon>
        <taxon>Portunoidea</taxon>
        <taxon>Portunidae</taxon>
        <taxon>Portuninae</taxon>
        <taxon>Portunus</taxon>
    </lineage>
</organism>
<sequence length="69" mass="7776">MPQKLNSSISTRHNVLDNYPLFFNDTQLSPSSTMNILGLSFTHDPNWKLHSSSLVKTASMKSGVLRDLR</sequence>
<evidence type="ECO:0000313" key="2">
    <source>
        <dbReference type="Proteomes" id="UP000324222"/>
    </source>
</evidence>
<comment type="caution">
    <text evidence="1">The sequence shown here is derived from an EMBL/GenBank/DDBJ whole genome shotgun (WGS) entry which is preliminary data.</text>
</comment>
<name>A0A5B7E1B1_PORTR</name>
<dbReference type="EMBL" id="VSRR010001787">
    <property type="protein sequence ID" value="MPC27680.1"/>
    <property type="molecule type" value="Genomic_DNA"/>
</dbReference>
<keyword evidence="2" id="KW-1185">Reference proteome</keyword>
<evidence type="ECO:0000313" key="1">
    <source>
        <dbReference type="EMBL" id="MPC27680.1"/>
    </source>
</evidence>
<proteinExistence type="predicted"/>
<protein>
    <submittedName>
        <fullName evidence="1">Uncharacterized protein</fullName>
    </submittedName>
</protein>
<dbReference type="AlphaFoldDB" id="A0A5B7E1B1"/>